<evidence type="ECO:0000256" key="1">
    <source>
        <dbReference type="SAM" id="Phobius"/>
    </source>
</evidence>
<organism evidence="2 3">
    <name type="scientific">Pseudomonas fluorescens</name>
    <dbReference type="NCBI Taxonomy" id="294"/>
    <lineage>
        <taxon>Bacteria</taxon>
        <taxon>Pseudomonadati</taxon>
        <taxon>Pseudomonadota</taxon>
        <taxon>Gammaproteobacteria</taxon>
        <taxon>Pseudomonadales</taxon>
        <taxon>Pseudomonadaceae</taxon>
        <taxon>Pseudomonas</taxon>
    </lineage>
</organism>
<keyword evidence="1" id="KW-1133">Transmembrane helix</keyword>
<dbReference type="EMBL" id="CABVHF010000001">
    <property type="protein sequence ID" value="VVM37566.1"/>
    <property type="molecule type" value="Genomic_DNA"/>
</dbReference>
<name>A0A5E6P2Z7_PSEFL</name>
<dbReference type="AlphaFoldDB" id="A0A5E6P2Z7"/>
<dbReference type="RefSeq" id="WP_191622728.1">
    <property type="nucleotide sequence ID" value="NZ_CABVHF010000001.1"/>
</dbReference>
<evidence type="ECO:0000313" key="2">
    <source>
        <dbReference type="EMBL" id="VVM37566.1"/>
    </source>
</evidence>
<sequence>MKPGYSAITALLGGALAAQLAMVGVYMNGPAFWMIFGTALAMGGVFYKWGDEV</sequence>
<gene>
    <name evidence="2" type="ORF">PS631_00110</name>
</gene>
<keyword evidence="1" id="KW-0812">Transmembrane</keyword>
<keyword evidence="1" id="KW-0472">Membrane</keyword>
<proteinExistence type="predicted"/>
<accession>A0A5E6P2Z7</accession>
<feature type="transmembrane region" description="Helical" evidence="1">
    <location>
        <begin position="27"/>
        <end position="47"/>
    </location>
</feature>
<dbReference type="Proteomes" id="UP000399692">
    <property type="component" value="Unassembled WGS sequence"/>
</dbReference>
<protein>
    <submittedName>
        <fullName evidence="2">Uncharacterized protein</fullName>
    </submittedName>
</protein>
<reference evidence="2 3" key="1">
    <citation type="submission" date="2019-09" db="EMBL/GenBank/DDBJ databases">
        <authorList>
            <person name="Chandra G."/>
            <person name="Truman W A."/>
        </authorList>
    </citation>
    <scope>NUCLEOTIDE SEQUENCE [LARGE SCALE GENOMIC DNA]</scope>
    <source>
        <strain evidence="2">PS631</strain>
    </source>
</reference>
<evidence type="ECO:0000313" key="3">
    <source>
        <dbReference type="Proteomes" id="UP000399692"/>
    </source>
</evidence>